<sequence length="322" mass="35515">MSALTPPGHRPLTEPAEYFRDLAALRSAVRLRDAGAVAAAFDALTDEDDRALASWTVAETADCGDFLREASAGRPGEPLFRTLYAHHLIRTGWNIRSGARAEHVSRQQFDSFHAHLRRAEVLLIDVCAEYPAYALAWYLRVTTARGLELGQGEARRRYERLAEHHPHHYSGQSQLLQQLCPKWSGSWEEAEGFARACAEAAPEGGPQGALVAIVQLERYLEIERDQNTRAAETYLREPERHTALREAAARSVLHPAARTGAFQYVGAHNAFAAAHSAAGRPADAAPHFRALGDRATEFPWGYVDADHSAAFARHRKNALAKG</sequence>
<gene>
    <name evidence="1" type="ORF">WDV06_03620</name>
</gene>
<accession>A0ABW7P802</accession>
<dbReference type="RefSeq" id="WP_395508116.1">
    <property type="nucleotide sequence ID" value="NZ_JBBDHD010000005.1"/>
</dbReference>
<reference evidence="1 2" key="1">
    <citation type="submission" date="2024-03" db="EMBL/GenBank/DDBJ databases">
        <title>Whole genome sequencing of Streptomyces racemochromogenes, to identify antimicrobial biosynthetic gene clusters.</title>
        <authorList>
            <person name="Suryawanshi P."/>
            <person name="Krishnaraj P.U."/>
            <person name="Arun Y.P."/>
            <person name="Suryawanshi M.P."/>
            <person name="Rakshit O."/>
        </authorList>
    </citation>
    <scope>NUCLEOTIDE SEQUENCE [LARGE SCALE GENOMIC DNA]</scope>
    <source>
        <strain evidence="1 2">AUDT626</strain>
    </source>
</reference>
<evidence type="ECO:0008006" key="3">
    <source>
        <dbReference type="Google" id="ProtNLM"/>
    </source>
</evidence>
<organism evidence="1 2">
    <name type="scientific">Streptomyces racemochromogenes</name>
    <dbReference type="NCBI Taxonomy" id="67353"/>
    <lineage>
        <taxon>Bacteria</taxon>
        <taxon>Bacillati</taxon>
        <taxon>Actinomycetota</taxon>
        <taxon>Actinomycetes</taxon>
        <taxon>Kitasatosporales</taxon>
        <taxon>Streptomycetaceae</taxon>
        <taxon>Streptomyces</taxon>
    </lineage>
</organism>
<comment type="caution">
    <text evidence="1">The sequence shown here is derived from an EMBL/GenBank/DDBJ whole genome shotgun (WGS) entry which is preliminary data.</text>
</comment>
<dbReference type="Proteomes" id="UP001610631">
    <property type="component" value="Unassembled WGS sequence"/>
</dbReference>
<evidence type="ECO:0000313" key="2">
    <source>
        <dbReference type="Proteomes" id="UP001610631"/>
    </source>
</evidence>
<protein>
    <recommendedName>
        <fullName evidence="3">DUF4034 domain-containing protein</fullName>
    </recommendedName>
</protein>
<keyword evidence="2" id="KW-1185">Reference proteome</keyword>
<proteinExistence type="predicted"/>
<evidence type="ECO:0000313" key="1">
    <source>
        <dbReference type="EMBL" id="MFH7594176.1"/>
    </source>
</evidence>
<name>A0ABW7P802_9ACTN</name>
<dbReference type="EMBL" id="JBBDHD010000005">
    <property type="protein sequence ID" value="MFH7594176.1"/>
    <property type="molecule type" value="Genomic_DNA"/>
</dbReference>